<protein>
    <submittedName>
        <fullName evidence="2">Phage portal protein, lambda family</fullName>
    </submittedName>
</protein>
<evidence type="ECO:0000256" key="1">
    <source>
        <dbReference type="SAM" id="MobiDB-lite"/>
    </source>
</evidence>
<accession>A9D4R4</accession>
<gene>
    <name evidence="2" type="ORF">HPDFL43_05795</name>
</gene>
<dbReference type="OrthoDB" id="9770450at2"/>
<evidence type="ECO:0000313" key="3">
    <source>
        <dbReference type="Proteomes" id="UP000004291"/>
    </source>
</evidence>
<sequence length="509" mass="56551">MNIVDKTVAFFSPVSGLQRACARQLLDQTAKREYAAAGTGRRNAGWRGRNTSAATEVSGSLTFLMARSREFVRNSWQGQRILDVLTSHVVGTGIMTVPNTGSDRADRVYRLAREEWEENSDIEGVLDYGGQQAMALRSMAECGNSVIRHLTDSDTDRRRRIVPLRLQGIEGDQIDMTRDTLSGVTRNTTGERVRLGVQLGEWNQRLGIYLHKTHPGEQGVARIEASTLVGWNDLCHLYRPLRFGQLLGVPVFAPILMTGRDIQDLMDAAIVQQKVQASFAGFIRRAPGEANPFATETTESGDGKSQTVTQIRPGQIQDIGNNEISFANPSGTSVFGEAYLAGMMAMAAGAGLTYDQLTGDLRQANYSSLRAGKIEFRRLVEQMQWHMVVPMFCRPIDRKFENTAVMAGILPRRKDGYRVDYVMPAVEPIDPKKDMEADILAVRSGRMSPQEFISAWGRDWRKVVTDFDAFFKFCDQNALQGLMFDIDPRRPANGAAAPREEQTGASDND</sequence>
<dbReference type="NCBIfam" id="TIGR01539">
    <property type="entry name" value="portal_lambda"/>
    <property type="match status" value="1"/>
</dbReference>
<dbReference type="AlphaFoldDB" id="A9D4R4"/>
<organism evidence="2 3">
    <name type="scientific">Hoeflea phototrophica (strain DSM 17068 / NCIMB 14078 / DFL-43)</name>
    <dbReference type="NCBI Taxonomy" id="411684"/>
    <lineage>
        <taxon>Bacteria</taxon>
        <taxon>Pseudomonadati</taxon>
        <taxon>Pseudomonadota</taxon>
        <taxon>Alphaproteobacteria</taxon>
        <taxon>Hyphomicrobiales</taxon>
        <taxon>Rhizobiaceae</taxon>
        <taxon>Hoeflea</taxon>
    </lineage>
</organism>
<dbReference type="HOGENOM" id="CLU_027870_3_1_5"/>
<proteinExistence type="predicted"/>
<dbReference type="GO" id="GO:0005198">
    <property type="term" value="F:structural molecule activity"/>
    <property type="evidence" value="ECO:0007669"/>
    <property type="project" value="InterPro"/>
</dbReference>
<dbReference type="STRING" id="411684.HPDFL43_05795"/>
<dbReference type="eggNOG" id="COG5511">
    <property type="taxonomic scope" value="Bacteria"/>
</dbReference>
<dbReference type="GO" id="GO:0019068">
    <property type="term" value="P:virion assembly"/>
    <property type="evidence" value="ECO:0007669"/>
    <property type="project" value="InterPro"/>
</dbReference>
<dbReference type="Proteomes" id="UP000004291">
    <property type="component" value="Chromosome"/>
</dbReference>
<name>A9D4R4_HOEPD</name>
<dbReference type="EMBL" id="ABIA03000002">
    <property type="protein sequence ID" value="EDQ33942.1"/>
    <property type="molecule type" value="Genomic_DNA"/>
</dbReference>
<dbReference type="Pfam" id="PF05136">
    <property type="entry name" value="Phage_portal_2"/>
    <property type="match status" value="1"/>
</dbReference>
<feature type="region of interest" description="Disordered" evidence="1">
    <location>
        <begin position="490"/>
        <end position="509"/>
    </location>
</feature>
<dbReference type="InterPro" id="IPR006429">
    <property type="entry name" value="Phage_lambda_portal"/>
</dbReference>
<evidence type="ECO:0000313" key="2">
    <source>
        <dbReference type="EMBL" id="EDQ33942.1"/>
    </source>
</evidence>
<comment type="caution">
    <text evidence="2">The sequence shown here is derived from an EMBL/GenBank/DDBJ whole genome shotgun (WGS) entry which is preliminary data.</text>
</comment>
<reference evidence="2 3" key="1">
    <citation type="submission" date="2007-10" db="EMBL/GenBank/DDBJ databases">
        <authorList>
            <person name="Wagner-Dobler I."/>
            <person name="Ferriera S."/>
            <person name="Johnson J."/>
            <person name="Kravitz S."/>
            <person name="Beeson K."/>
            <person name="Sutton G."/>
            <person name="Rogers Y.-H."/>
            <person name="Friedman R."/>
            <person name="Frazier M."/>
            <person name="Venter J.C."/>
        </authorList>
    </citation>
    <scope>NUCLEOTIDE SEQUENCE [LARGE SCALE GENOMIC DNA]</scope>
    <source>
        <strain evidence="2 3">DFL-43</strain>
    </source>
</reference>
<reference evidence="2 3" key="2">
    <citation type="submission" date="2012-06" db="EMBL/GenBank/DDBJ databases">
        <authorList>
            <person name="Fiebig A."/>
        </authorList>
    </citation>
    <scope>NUCLEOTIDE SEQUENCE [LARGE SCALE GENOMIC DNA]</scope>
    <source>
        <strain evidence="2 3">DFL-43</strain>
    </source>
</reference>
<keyword evidence="3" id="KW-1185">Reference proteome</keyword>
<dbReference type="RefSeq" id="WP_007196948.1">
    <property type="nucleotide sequence ID" value="NZ_CM002917.1"/>
</dbReference>